<feature type="region of interest" description="Disordered" evidence="1">
    <location>
        <begin position="1"/>
        <end position="38"/>
    </location>
</feature>
<gene>
    <name evidence="2" type="ORF">QE152_g35895</name>
</gene>
<evidence type="ECO:0000256" key="1">
    <source>
        <dbReference type="SAM" id="MobiDB-lite"/>
    </source>
</evidence>
<feature type="compositionally biased region" description="Basic and acidic residues" evidence="1">
    <location>
        <begin position="16"/>
        <end position="35"/>
    </location>
</feature>
<comment type="caution">
    <text evidence="2">The sequence shown here is derived from an EMBL/GenBank/DDBJ whole genome shotgun (WGS) entry which is preliminary data.</text>
</comment>
<name>A0AAW1IEJ0_POPJA</name>
<evidence type="ECO:0000313" key="3">
    <source>
        <dbReference type="Proteomes" id="UP001458880"/>
    </source>
</evidence>
<dbReference type="AlphaFoldDB" id="A0AAW1IEJ0"/>
<dbReference type="EMBL" id="JASPKY010000613">
    <property type="protein sequence ID" value="KAK9687965.1"/>
    <property type="molecule type" value="Genomic_DNA"/>
</dbReference>
<proteinExistence type="predicted"/>
<protein>
    <submittedName>
        <fullName evidence="2">Uncharacterized protein</fullName>
    </submittedName>
</protein>
<reference evidence="2 3" key="1">
    <citation type="journal article" date="2024" name="BMC Genomics">
        <title>De novo assembly and annotation of Popillia japonica's genome with initial clues to its potential as an invasive pest.</title>
        <authorList>
            <person name="Cucini C."/>
            <person name="Boschi S."/>
            <person name="Funari R."/>
            <person name="Cardaioli E."/>
            <person name="Iannotti N."/>
            <person name="Marturano G."/>
            <person name="Paoli F."/>
            <person name="Bruttini M."/>
            <person name="Carapelli A."/>
            <person name="Frati F."/>
            <person name="Nardi F."/>
        </authorList>
    </citation>
    <scope>NUCLEOTIDE SEQUENCE [LARGE SCALE GENOMIC DNA]</scope>
    <source>
        <strain evidence="2">DMR45628</strain>
    </source>
</reference>
<accession>A0AAW1IEJ0</accession>
<evidence type="ECO:0000313" key="2">
    <source>
        <dbReference type="EMBL" id="KAK9687965.1"/>
    </source>
</evidence>
<organism evidence="2 3">
    <name type="scientific">Popillia japonica</name>
    <name type="common">Japanese beetle</name>
    <dbReference type="NCBI Taxonomy" id="7064"/>
    <lineage>
        <taxon>Eukaryota</taxon>
        <taxon>Metazoa</taxon>
        <taxon>Ecdysozoa</taxon>
        <taxon>Arthropoda</taxon>
        <taxon>Hexapoda</taxon>
        <taxon>Insecta</taxon>
        <taxon>Pterygota</taxon>
        <taxon>Neoptera</taxon>
        <taxon>Endopterygota</taxon>
        <taxon>Coleoptera</taxon>
        <taxon>Polyphaga</taxon>
        <taxon>Scarabaeiformia</taxon>
        <taxon>Scarabaeidae</taxon>
        <taxon>Rutelinae</taxon>
        <taxon>Popillia</taxon>
    </lineage>
</organism>
<keyword evidence="3" id="KW-1185">Reference proteome</keyword>
<dbReference type="Proteomes" id="UP001458880">
    <property type="component" value="Unassembled WGS sequence"/>
</dbReference>
<sequence length="115" mass="13389">MMQTVFRWHEEDEEERAASSDIDEHGREETMRGIDVESSDDEDLSWTRMIWRKTGDLIAGQNENKIVVLKWKENIDVLMLSTKHDTCRTTYQPSGKEVTKPSIIVDYNKGKSIDL</sequence>